<accession>A0ACB6YXU9</accession>
<dbReference type="EMBL" id="MU118691">
    <property type="protein sequence ID" value="KAF9642107.1"/>
    <property type="molecule type" value="Genomic_DNA"/>
</dbReference>
<evidence type="ECO:0000313" key="2">
    <source>
        <dbReference type="Proteomes" id="UP000886501"/>
    </source>
</evidence>
<evidence type="ECO:0000313" key="1">
    <source>
        <dbReference type="EMBL" id="KAF9642107.1"/>
    </source>
</evidence>
<organism evidence="1 2">
    <name type="scientific">Thelephora ganbajun</name>
    <name type="common">Ganba fungus</name>
    <dbReference type="NCBI Taxonomy" id="370292"/>
    <lineage>
        <taxon>Eukaryota</taxon>
        <taxon>Fungi</taxon>
        <taxon>Dikarya</taxon>
        <taxon>Basidiomycota</taxon>
        <taxon>Agaricomycotina</taxon>
        <taxon>Agaricomycetes</taxon>
        <taxon>Thelephorales</taxon>
        <taxon>Thelephoraceae</taxon>
        <taxon>Thelephora</taxon>
    </lineage>
</organism>
<proteinExistence type="predicted"/>
<reference evidence="1" key="2">
    <citation type="journal article" date="2020" name="Nat. Commun.">
        <title>Large-scale genome sequencing of mycorrhizal fungi provides insights into the early evolution of symbiotic traits.</title>
        <authorList>
            <person name="Miyauchi S."/>
            <person name="Kiss E."/>
            <person name="Kuo A."/>
            <person name="Drula E."/>
            <person name="Kohler A."/>
            <person name="Sanchez-Garcia M."/>
            <person name="Morin E."/>
            <person name="Andreopoulos B."/>
            <person name="Barry K.W."/>
            <person name="Bonito G."/>
            <person name="Buee M."/>
            <person name="Carver A."/>
            <person name="Chen C."/>
            <person name="Cichocki N."/>
            <person name="Clum A."/>
            <person name="Culley D."/>
            <person name="Crous P.W."/>
            <person name="Fauchery L."/>
            <person name="Girlanda M."/>
            <person name="Hayes R.D."/>
            <person name="Keri Z."/>
            <person name="LaButti K."/>
            <person name="Lipzen A."/>
            <person name="Lombard V."/>
            <person name="Magnuson J."/>
            <person name="Maillard F."/>
            <person name="Murat C."/>
            <person name="Nolan M."/>
            <person name="Ohm R.A."/>
            <person name="Pangilinan J."/>
            <person name="Pereira M.F."/>
            <person name="Perotto S."/>
            <person name="Peter M."/>
            <person name="Pfister S."/>
            <person name="Riley R."/>
            <person name="Sitrit Y."/>
            <person name="Stielow J.B."/>
            <person name="Szollosi G."/>
            <person name="Zifcakova L."/>
            <person name="Stursova M."/>
            <person name="Spatafora J.W."/>
            <person name="Tedersoo L."/>
            <person name="Vaario L.M."/>
            <person name="Yamada A."/>
            <person name="Yan M."/>
            <person name="Wang P."/>
            <person name="Xu J."/>
            <person name="Bruns T."/>
            <person name="Baldrian P."/>
            <person name="Vilgalys R."/>
            <person name="Dunand C."/>
            <person name="Henrissat B."/>
            <person name="Grigoriev I.V."/>
            <person name="Hibbett D."/>
            <person name="Nagy L.G."/>
            <person name="Martin F.M."/>
        </authorList>
    </citation>
    <scope>NUCLEOTIDE SEQUENCE</scope>
    <source>
        <strain evidence="1">P2</strain>
    </source>
</reference>
<gene>
    <name evidence="1" type="ORF">BDM02DRAFT_3193910</name>
</gene>
<name>A0ACB6YXU9_THEGA</name>
<protein>
    <submittedName>
        <fullName evidence="1">Uncharacterized protein</fullName>
    </submittedName>
</protein>
<keyword evidence="2" id="KW-1185">Reference proteome</keyword>
<dbReference type="Proteomes" id="UP000886501">
    <property type="component" value="Unassembled WGS sequence"/>
</dbReference>
<sequence length="453" mass="49654">MSEADLQALKGQVALLNNRLLTVDRFSFDANKKVNTELEKDGVRLNRHRSCLNTLQDKHNALVSFVRGHLSQLELHCRGLLSLRDKMCSCAAPESPIDGSGEAPSFSAPSTPRGGSPAVEVESEDPVVVPPENEIPVPIPAPVPIIPAPTPRRTVVESTSTLHPISEEEARAIEDRLVGAWQRQGADNAIPTIQDGLELNKTFSRSCSGRVVELTREQMGIWSPEARGYQMLSVMRAVTMMPNSTVSARLLSSDFVGGELQLVFPILQEEFDSLVSGKMEVEVRPVVTAEVVRGGVEDDELKTVVESTSTLHPISEEEARAIEDRLVGAWQRQGADNAIPTIQDGLELNKTFSRSCSGRVVELTREQMGIWSPEARGYQMLSVMRAVTMMPNSTVSARLLSSDFVGGELQLVFPILQEEFDSLVSGKMEVEVRPVVTAEVVRGGVEDDELKYE</sequence>
<comment type="caution">
    <text evidence="1">The sequence shown here is derived from an EMBL/GenBank/DDBJ whole genome shotgun (WGS) entry which is preliminary data.</text>
</comment>
<reference evidence="1" key="1">
    <citation type="submission" date="2019-10" db="EMBL/GenBank/DDBJ databases">
        <authorList>
            <consortium name="DOE Joint Genome Institute"/>
            <person name="Kuo A."/>
            <person name="Miyauchi S."/>
            <person name="Kiss E."/>
            <person name="Drula E."/>
            <person name="Kohler A."/>
            <person name="Sanchez-Garcia M."/>
            <person name="Andreopoulos B."/>
            <person name="Barry K.W."/>
            <person name="Bonito G."/>
            <person name="Buee M."/>
            <person name="Carver A."/>
            <person name="Chen C."/>
            <person name="Cichocki N."/>
            <person name="Clum A."/>
            <person name="Culley D."/>
            <person name="Crous P.W."/>
            <person name="Fauchery L."/>
            <person name="Girlanda M."/>
            <person name="Hayes R."/>
            <person name="Keri Z."/>
            <person name="Labutti K."/>
            <person name="Lipzen A."/>
            <person name="Lombard V."/>
            <person name="Magnuson J."/>
            <person name="Maillard F."/>
            <person name="Morin E."/>
            <person name="Murat C."/>
            <person name="Nolan M."/>
            <person name="Ohm R."/>
            <person name="Pangilinan J."/>
            <person name="Pereira M."/>
            <person name="Perotto S."/>
            <person name="Peter M."/>
            <person name="Riley R."/>
            <person name="Sitrit Y."/>
            <person name="Stielow B."/>
            <person name="Szollosi G."/>
            <person name="Zifcakova L."/>
            <person name="Stursova M."/>
            <person name="Spatafora J.W."/>
            <person name="Tedersoo L."/>
            <person name="Vaario L.-M."/>
            <person name="Yamada A."/>
            <person name="Yan M."/>
            <person name="Wang P."/>
            <person name="Xu J."/>
            <person name="Bruns T."/>
            <person name="Baldrian P."/>
            <person name="Vilgalys R."/>
            <person name="Henrissat B."/>
            <person name="Grigoriev I.V."/>
            <person name="Hibbett D."/>
            <person name="Nagy L.G."/>
            <person name="Martin F.M."/>
        </authorList>
    </citation>
    <scope>NUCLEOTIDE SEQUENCE</scope>
    <source>
        <strain evidence="1">P2</strain>
    </source>
</reference>